<feature type="domain" description="Aspartate/ornithine carbamoyltransferase Asp/Orn-binding" evidence="11">
    <location>
        <begin position="154"/>
        <end position="308"/>
    </location>
</feature>
<feature type="binding site" evidence="10">
    <location>
        <position position="108"/>
    </location>
    <ligand>
        <name>carbamoyl phosphate</name>
        <dbReference type="ChEBI" id="CHEBI:58228"/>
    </ligand>
</feature>
<feature type="binding site" evidence="10">
    <location>
        <position position="166"/>
    </location>
    <ligand>
        <name>L-ornithine</name>
        <dbReference type="ChEBI" id="CHEBI:46911"/>
    </ligand>
</feature>
<evidence type="ECO:0000256" key="8">
    <source>
        <dbReference type="ARBA" id="ARBA00022679"/>
    </source>
</evidence>
<dbReference type="EC" id="2.1.3.3" evidence="5 10"/>
<dbReference type="GO" id="GO:0005737">
    <property type="term" value="C:cytoplasm"/>
    <property type="evidence" value="ECO:0007669"/>
    <property type="project" value="UniProtKB-SubCell"/>
</dbReference>
<evidence type="ECO:0000256" key="6">
    <source>
        <dbReference type="ARBA" id="ARBA00016634"/>
    </source>
</evidence>
<dbReference type="PANTHER" id="PTHR45753">
    <property type="entry name" value="ORNITHINE CARBAMOYLTRANSFERASE, MITOCHONDRIAL"/>
    <property type="match status" value="1"/>
</dbReference>
<dbReference type="InterPro" id="IPR002292">
    <property type="entry name" value="Orn/put_carbamltrans"/>
</dbReference>
<dbReference type="Pfam" id="PF00185">
    <property type="entry name" value="OTCace"/>
    <property type="match status" value="1"/>
</dbReference>
<feature type="binding site" evidence="10">
    <location>
        <position position="230"/>
    </location>
    <ligand>
        <name>L-ornithine</name>
        <dbReference type="ChEBI" id="CHEBI:46911"/>
    </ligand>
</feature>
<keyword evidence="8 10" id="KW-0808">Transferase</keyword>
<dbReference type="InterPro" id="IPR006131">
    <property type="entry name" value="Asp_carbamoyltransf_Asp/Orn-bd"/>
</dbReference>
<evidence type="ECO:0000313" key="14">
    <source>
        <dbReference type="Proteomes" id="UP001321582"/>
    </source>
</evidence>
<feature type="binding site" evidence="10">
    <location>
        <begin position="57"/>
        <end position="60"/>
    </location>
    <ligand>
        <name>carbamoyl phosphate</name>
        <dbReference type="ChEBI" id="CHEBI:58228"/>
    </ligand>
</feature>
<dbReference type="SUPFAM" id="SSF53671">
    <property type="entry name" value="Aspartate/ornithine carbamoyltransferase"/>
    <property type="match status" value="1"/>
</dbReference>
<evidence type="ECO:0000256" key="1">
    <source>
        <dbReference type="ARBA" id="ARBA00003822"/>
    </source>
</evidence>
<evidence type="ECO:0000259" key="11">
    <source>
        <dbReference type="Pfam" id="PF00185"/>
    </source>
</evidence>
<comment type="function">
    <text evidence="1">Reversibly catalyzes the transfer of the carbamoyl group from carbamoyl phosphate (CP) to the N(epsilon) atom of ornithine (ORN) to produce L-citrulline.</text>
</comment>
<evidence type="ECO:0000256" key="10">
    <source>
        <dbReference type="HAMAP-Rule" id="MF_01109"/>
    </source>
</evidence>
<feature type="binding site" evidence="10">
    <location>
        <begin position="135"/>
        <end position="138"/>
    </location>
    <ligand>
        <name>carbamoyl phosphate</name>
        <dbReference type="ChEBI" id="CHEBI:58228"/>
    </ligand>
</feature>
<dbReference type="FunFam" id="3.40.50.1370:FF:000016">
    <property type="entry name" value="Ornithine carbamoyltransferase"/>
    <property type="match status" value="1"/>
</dbReference>
<keyword evidence="14" id="KW-1185">Reference proteome</keyword>
<dbReference type="NCBIfam" id="TIGR00658">
    <property type="entry name" value="orni_carb_tr"/>
    <property type="match status" value="1"/>
</dbReference>
<dbReference type="PROSITE" id="PS00097">
    <property type="entry name" value="CARBAMOYLTRANSFERASE"/>
    <property type="match status" value="1"/>
</dbReference>
<dbReference type="Pfam" id="PF02729">
    <property type="entry name" value="OTCace_N"/>
    <property type="match status" value="1"/>
</dbReference>
<reference evidence="13 14" key="1">
    <citation type="submission" date="2022-11" db="EMBL/GenBank/DDBJ databases">
        <title>Haliovirga abyssi gen. nov., sp. nov., a mesophilic fermentative bacterium isolated from the Iheya North hydrothermal field and the proposal of Haliovirgaceae fam. nov.</title>
        <authorList>
            <person name="Miyazaki U."/>
            <person name="Tame A."/>
            <person name="Miyazaki J."/>
            <person name="Takai K."/>
            <person name="Sawayama S."/>
            <person name="Kitajima M."/>
            <person name="Okamoto A."/>
            <person name="Nakagawa S."/>
        </authorList>
    </citation>
    <scope>NUCLEOTIDE SEQUENCE [LARGE SCALE GENOMIC DNA]</scope>
    <source>
        <strain evidence="13 14">IC12</strain>
    </source>
</reference>
<dbReference type="PRINTS" id="PR00100">
    <property type="entry name" value="AOTCASE"/>
</dbReference>
<dbReference type="Gene3D" id="3.40.50.1370">
    <property type="entry name" value="Aspartate/ornithine carbamoyltransferase"/>
    <property type="match status" value="2"/>
</dbReference>
<dbReference type="InterPro" id="IPR006130">
    <property type="entry name" value="Asp/Orn_carbamoylTrfase"/>
</dbReference>
<accession>A0AAU9DFR1</accession>
<feature type="binding site" evidence="10">
    <location>
        <position position="298"/>
    </location>
    <ligand>
        <name>carbamoyl phosphate</name>
        <dbReference type="ChEBI" id="CHEBI:58228"/>
    </ligand>
</feature>
<feature type="binding site" evidence="10">
    <location>
        <begin position="270"/>
        <end position="271"/>
    </location>
    <ligand>
        <name>carbamoyl phosphate</name>
        <dbReference type="ChEBI" id="CHEBI:58228"/>
    </ligand>
</feature>
<organism evidence="13 14">
    <name type="scientific">Haliovirga abyssi</name>
    <dbReference type="NCBI Taxonomy" id="2996794"/>
    <lineage>
        <taxon>Bacteria</taxon>
        <taxon>Fusobacteriati</taxon>
        <taxon>Fusobacteriota</taxon>
        <taxon>Fusobacteriia</taxon>
        <taxon>Fusobacteriales</taxon>
        <taxon>Haliovirgaceae</taxon>
        <taxon>Haliovirga</taxon>
    </lineage>
</organism>
<evidence type="ECO:0000259" key="12">
    <source>
        <dbReference type="Pfam" id="PF02729"/>
    </source>
</evidence>
<dbReference type="PANTHER" id="PTHR45753:SF3">
    <property type="entry name" value="ORNITHINE TRANSCARBAMYLASE, MITOCHONDRIAL"/>
    <property type="match status" value="1"/>
</dbReference>
<dbReference type="InterPro" id="IPR006132">
    <property type="entry name" value="Asp/Orn_carbamoyltranf_P-bd"/>
</dbReference>
<dbReference type="Proteomes" id="UP001321582">
    <property type="component" value="Chromosome"/>
</dbReference>
<dbReference type="GO" id="GO:0019240">
    <property type="term" value="P:citrulline biosynthetic process"/>
    <property type="evidence" value="ECO:0007669"/>
    <property type="project" value="TreeGrafter"/>
</dbReference>
<feature type="domain" description="Aspartate/ornithine carbamoyltransferase carbamoyl-P binding" evidence="12">
    <location>
        <begin position="8"/>
        <end position="148"/>
    </location>
</feature>
<evidence type="ECO:0000256" key="5">
    <source>
        <dbReference type="ARBA" id="ARBA00013007"/>
    </source>
</evidence>
<dbReference type="NCBIfam" id="NF001986">
    <property type="entry name" value="PRK00779.1"/>
    <property type="match status" value="1"/>
</dbReference>
<feature type="binding site" evidence="10">
    <location>
        <position position="84"/>
    </location>
    <ligand>
        <name>carbamoyl phosphate</name>
        <dbReference type="ChEBI" id="CHEBI:58228"/>
    </ligand>
</feature>
<dbReference type="FunFam" id="3.40.50.1370:FF:000008">
    <property type="entry name" value="Ornithine carbamoyltransferase"/>
    <property type="match status" value="1"/>
</dbReference>
<name>A0AAU9DFR1_9FUSO</name>
<dbReference type="AlphaFoldDB" id="A0AAU9DFR1"/>
<dbReference type="PRINTS" id="PR00102">
    <property type="entry name" value="OTCASE"/>
</dbReference>
<evidence type="ECO:0000256" key="3">
    <source>
        <dbReference type="ARBA" id="ARBA00004975"/>
    </source>
</evidence>
<comment type="subcellular location">
    <subcellularLocation>
        <location evidence="2 10">Cytoplasm</location>
    </subcellularLocation>
</comment>
<evidence type="ECO:0000256" key="2">
    <source>
        <dbReference type="ARBA" id="ARBA00004496"/>
    </source>
</evidence>
<feature type="binding site" evidence="10">
    <location>
        <begin position="234"/>
        <end position="235"/>
    </location>
    <ligand>
        <name>L-ornithine</name>
        <dbReference type="ChEBI" id="CHEBI:46911"/>
    </ligand>
</feature>
<sequence length="311" mass="34711">MAVSLKGRHFLKLEDFTKEELIQILDTADFIKMRHKIGIREEMLKGKTLAMIFEKSSTRTRVSFEVGMAQLGGEALHLSSRDIQIGRGETIADTSRVLSRYVDGIMIRTYGQEIVEEMAKYSDVPVINALTDEFHPCQIMADFQTMREKFHKLEGLKIAYIGDAANVANSLLIGSSIMGIDISLACPKGYQPTDEILATANKFAKKSGAKIVITDNIEEAVKGSDALYTDIWVSMGKEEEMKKRFEDLKDYQINSKVLGMAKENAIVMHCLPAHRGEEITDEVLEGAQSVVFDEAENRLHAQKAIMALIMG</sequence>
<dbReference type="InterPro" id="IPR036901">
    <property type="entry name" value="Asp/Orn_carbamoylTrfase_sf"/>
</dbReference>
<evidence type="ECO:0000256" key="7">
    <source>
        <dbReference type="ARBA" id="ARBA00022490"/>
    </source>
</evidence>
<dbReference type="KEGG" id="haby:HLVA_18410"/>
<evidence type="ECO:0000313" key="13">
    <source>
        <dbReference type="EMBL" id="BDU51272.1"/>
    </source>
</evidence>
<evidence type="ECO:0000256" key="4">
    <source>
        <dbReference type="ARBA" id="ARBA00007805"/>
    </source>
</evidence>
<comment type="pathway">
    <text evidence="3">Amino-acid biosynthesis; L-arginine biosynthesis; L-arginine from L-ornithine and carbamoyl phosphate: step 1/3.</text>
</comment>
<dbReference type="InterPro" id="IPR024904">
    <property type="entry name" value="OTCase_ArgI"/>
</dbReference>
<dbReference type="GO" id="GO:0004585">
    <property type="term" value="F:ornithine carbamoyltransferase activity"/>
    <property type="evidence" value="ECO:0007669"/>
    <property type="project" value="UniProtKB-UniRule"/>
</dbReference>
<dbReference type="HAMAP" id="MF_01109">
    <property type="entry name" value="OTCase"/>
    <property type="match status" value="1"/>
</dbReference>
<dbReference type="EMBL" id="AP027059">
    <property type="protein sequence ID" value="BDU51272.1"/>
    <property type="molecule type" value="Genomic_DNA"/>
</dbReference>
<dbReference type="RefSeq" id="WP_307904136.1">
    <property type="nucleotide sequence ID" value="NZ_AP027059.1"/>
</dbReference>
<comment type="catalytic activity">
    <reaction evidence="9 10">
        <text>carbamoyl phosphate + L-ornithine = L-citrulline + phosphate + H(+)</text>
        <dbReference type="Rhea" id="RHEA:19513"/>
        <dbReference type="ChEBI" id="CHEBI:15378"/>
        <dbReference type="ChEBI" id="CHEBI:43474"/>
        <dbReference type="ChEBI" id="CHEBI:46911"/>
        <dbReference type="ChEBI" id="CHEBI:57743"/>
        <dbReference type="ChEBI" id="CHEBI:58228"/>
        <dbReference type="EC" id="2.1.3.3"/>
    </reaction>
</comment>
<protein>
    <recommendedName>
        <fullName evidence="6 10">Ornithine carbamoyltransferase</fullName>
        <shortName evidence="10">OTCase</shortName>
        <ecNumber evidence="5 10">2.1.3.3</ecNumber>
    </recommendedName>
</protein>
<gene>
    <name evidence="13" type="primary">argF</name>
    <name evidence="13" type="ORF">HLVA_18410</name>
</gene>
<proteinExistence type="inferred from homology"/>
<keyword evidence="7 10" id="KW-0963">Cytoplasm</keyword>
<evidence type="ECO:0000256" key="9">
    <source>
        <dbReference type="ARBA" id="ARBA00048772"/>
    </source>
</evidence>
<comment type="similarity">
    <text evidence="4 10">Belongs to the aspartate/ornithine carbamoyltransferase superfamily. OTCase family.</text>
</comment>
<dbReference type="GO" id="GO:0042450">
    <property type="term" value="P:L-arginine biosynthetic process via ornithine"/>
    <property type="evidence" value="ECO:0007669"/>
    <property type="project" value="UniProtKB-UniRule"/>
</dbReference>
<dbReference type="GO" id="GO:0016597">
    <property type="term" value="F:amino acid binding"/>
    <property type="evidence" value="ECO:0007669"/>
    <property type="project" value="InterPro"/>
</dbReference>